<protein>
    <submittedName>
        <fullName evidence="1">Uncharacterized protein</fullName>
    </submittedName>
</protein>
<dbReference type="Proteomes" id="UP000318141">
    <property type="component" value="Unassembled WGS sequence"/>
</dbReference>
<gene>
    <name evidence="1" type="ORF">L602_001300000670</name>
</gene>
<sequence length="90" mass="9804">MSVDDGQLPHIPARIAFQHLRHGGAGVETFAELVQRLHRKIWIDPGLRGHRADVCAQVRAMAPTAGTAVLTAIPSSPVRSQRATMENVME</sequence>
<proteinExistence type="predicted"/>
<dbReference type="EMBL" id="VLJN01000005">
    <property type="protein sequence ID" value="TWG88310.1"/>
    <property type="molecule type" value="Genomic_DNA"/>
</dbReference>
<accession>A0A562BU32</accession>
<evidence type="ECO:0000313" key="2">
    <source>
        <dbReference type="Proteomes" id="UP000318141"/>
    </source>
</evidence>
<name>A0A562BU32_9BURK</name>
<comment type="caution">
    <text evidence="1">The sequence shown here is derived from an EMBL/GenBank/DDBJ whole genome shotgun (WGS) entry which is preliminary data.</text>
</comment>
<reference evidence="1 2" key="1">
    <citation type="submission" date="2019-07" db="EMBL/GenBank/DDBJ databases">
        <title>Genome sequencing of lignin-degrading bacterial isolates.</title>
        <authorList>
            <person name="Gladden J."/>
        </authorList>
    </citation>
    <scope>NUCLEOTIDE SEQUENCE [LARGE SCALE GENOMIC DNA]</scope>
    <source>
        <strain evidence="1 2">J11</strain>
    </source>
</reference>
<organism evidence="1 2">
    <name type="scientific">Cupriavidus gilardii J11</name>
    <dbReference type="NCBI Taxonomy" id="936133"/>
    <lineage>
        <taxon>Bacteria</taxon>
        <taxon>Pseudomonadati</taxon>
        <taxon>Pseudomonadota</taxon>
        <taxon>Betaproteobacteria</taxon>
        <taxon>Burkholderiales</taxon>
        <taxon>Burkholderiaceae</taxon>
        <taxon>Cupriavidus</taxon>
    </lineage>
</organism>
<evidence type="ECO:0000313" key="1">
    <source>
        <dbReference type="EMBL" id="TWG88310.1"/>
    </source>
</evidence>
<keyword evidence="2" id="KW-1185">Reference proteome</keyword>
<dbReference type="AlphaFoldDB" id="A0A562BU32"/>